<gene>
    <name evidence="9" type="ORF">QQ020_12165</name>
</gene>
<reference evidence="9" key="1">
    <citation type="submission" date="2023-06" db="EMBL/GenBank/DDBJ databases">
        <title>Genomic of Agaribacillus aureum.</title>
        <authorList>
            <person name="Wang G."/>
        </authorList>
    </citation>
    <scope>NUCLEOTIDE SEQUENCE</scope>
    <source>
        <strain evidence="9">BMA12</strain>
    </source>
</reference>
<evidence type="ECO:0000313" key="10">
    <source>
        <dbReference type="Proteomes" id="UP001172083"/>
    </source>
</evidence>
<dbReference type="NCBIfam" id="NF038404">
    <property type="entry name" value="perm_prefix_2"/>
    <property type="match status" value="1"/>
</dbReference>
<keyword evidence="4 6" id="KW-1133">Transmembrane helix</keyword>
<feature type="transmembrane region" description="Helical" evidence="6">
    <location>
        <begin position="351"/>
        <end position="373"/>
    </location>
</feature>
<feature type="transmembrane region" description="Helical" evidence="6">
    <location>
        <begin position="445"/>
        <end position="467"/>
    </location>
</feature>
<evidence type="ECO:0000256" key="6">
    <source>
        <dbReference type="SAM" id="Phobius"/>
    </source>
</evidence>
<evidence type="ECO:0000256" key="4">
    <source>
        <dbReference type="ARBA" id="ARBA00022989"/>
    </source>
</evidence>
<dbReference type="Proteomes" id="UP001172083">
    <property type="component" value="Unassembled WGS sequence"/>
</dbReference>
<feature type="domain" description="ABC3 transporter permease C-terminal" evidence="7">
    <location>
        <begin position="356"/>
        <end position="472"/>
    </location>
</feature>
<dbReference type="Pfam" id="PF02687">
    <property type="entry name" value="FtsX"/>
    <property type="match status" value="2"/>
</dbReference>
<comment type="subcellular location">
    <subcellularLocation>
        <location evidence="1">Cell membrane</location>
        <topology evidence="1">Multi-pass membrane protein</topology>
    </subcellularLocation>
</comment>
<evidence type="ECO:0000313" key="9">
    <source>
        <dbReference type="EMBL" id="MDN5212810.1"/>
    </source>
</evidence>
<keyword evidence="5 6" id="KW-0472">Membrane</keyword>
<dbReference type="InterPro" id="IPR025857">
    <property type="entry name" value="MacB_PCD"/>
</dbReference>
<feature type="transmembrane region" description="Helical" evidence="6">
    <location>
        <begin position="820"/>
        <end position="839"/>
    </location>
</feature>
<feature type="transmembrane region" description="Helical" evidence="6">
    <location>
        <begin position="786"/>
        <end position="808"/>
    </location>
</feature>
<proteinExistence type="predicted"/>
<feature type="domain" description="MacB-like periplasmic core" evidence="8">
    <location>
        <begin position="504"/>
        <end position="660"/>
    </location>
</feature>
<dbReference type="RefSeq" id="WP_346758127.1">
    <property type="nucleotide sequence ID" value="NZ_JAUJEB010000001.1"/>
</dbReference>
<feature type="transmembrane region" description="Helical" evidence="6">
    <location>
        <begin position="398"/>
        <end position="425"/>
    </location>
</feature>
<feature type="domain" description="ABC3 transporter permease C-terminal" evidence="7">
    <location>
        <begin position="739"/>
        <end position="850"/>
    </location>
</feature>
<dbReference type="PANTHER" id="PTHR30572:SF18">
    <property type="entry name" value="ABC-TYPE MACROLIDE FAMILY EXPORT SYSTEM PERMEASE COMPONENT 2"/>
    <property type="match status" value="1"/>
</dbReference>
<feature type="transmembrane region" description="Helical" evidence="6">
    <location>
        <begin position="737"/>
        <end position="758"/>
    </location>
</feature>
<protein>
    <submittedName>
        <fullName evidence="9">ABC transporter permease</fullName>
    </submittedName>
</protein>
<dbReference type="PANTHER" id="PTHR30572">
    <property type="entry name" value="MEMBRANE COMPONENT OF TRANSPORTER-RELATED"/>
    <property type="match status" value="1"/>
</dbReference>
<dbReference type="InterPro" id="IPR003838">
    <property type="entry name" value="ABC3_permease_C"/>
</dbReference>
<sequence>MNKIPLKGPLKLLRLFCNQDYLEEIEGDLLERFEKRITQNKPAKWLLWLDVLKLLRPKIIKPVFGRRKLKQNNMLTHNIVVSFRSFKRHKISFFINYLGLVGGLVTVLFIYLWVNHELSVDRFHNDSERIYRLVSDNGGSATLLNTSPRFARELESSIPEIEFIVNSSWGTLESSLIVEEEVYSTEGEFATESFFELFTYPLTHGNPATIFNEPNAIILSEKTALRLFNSTDVVGKTLEWQWYSLEESAVVTGVYKDVPNNSSAQFDYVLSFNVFERRFRDRIARGNRVSRTFMKLTDGASAETVNQKIHQHTRANYPDFHGDPYFVIEYADYYLNSEYENGKPIGGRIELIRLFIVIAILILIIACINFMNLSTARAALRTKEIGVRKTMGALRKSLIFQYLTESCMISSIAGLTALGILFLVFPLIERLLGQAIQPSLDHKSILAFLSIIFITGLLSGSYPALYLSRFNPIQVLKGPFFASSGDQWLRKGLVVFQFGTSLILIVAVLVIYQQMQFIQTKDLGYKNEFIVNFETKGMSGDKQQAFLSEARRIPGVVKASGISHALFGAQKSGANITWEGKDPEQEVWFEWGNIGYDMLELLDIELLEGRFFSKEFGNETTKVVINKATKNLIGIESPLGRKFSVGENDYEIIGVTDDFHFQSLHEQIKPTFFLLNNGWSMKLALRIQPKRINETLPKIQNLYSKFNPGFPFEYTFHDDDQSELYTTEKKTTVLTKYAAGLAIFISCLGLFGLVSFVTERKSKEMGIRKILGASGGSIVRAISKDFVVPISVATVLGVGASALLINRWLNQFAYRVDLKWWFFASAILLMFSITAITTVSKIIKVVIANPINSLRDE</sequence>
<feature type="transmembrane region" description="Helical" evidence="6">
    <location>
        <begin position="488"/>
        <end position="512"/>
    </location>
</feature>
<dbReference type="InterPro" id="IPR050250">
    <property type="entry name" value="Macrolide_Exporter_MacB"/>
</dbReference>
<accession>A0ABT8L7Q3</accession>
<evidence type="ECO:0000256" key="5">
    <source>
        <dbReference type="ARBA" id="ARBA00023136"/>
    </source>
</evidence>
<evidence type="ECO:0000256" key="2">
    <source>
        <dbReference type="ARBA" id="ARBA00022475"/>
    </source>
</evidence>
<evidence type="ECO:0000259" key="7">
    <source>
        <dbReference type="Pfam" id="PF02687"/>
    </source>
</evidence>
<feature type="transmembrane region" description="Helical" evidence="6">
    <location>
        <begin position="94"/>
        <end position="114"/>
    </location>
</feature>
<dbReference type="EMBL" id="JAUJEB010000001">
    <property type="protein sequence ID" value="MDN5212810.1"/>
    <property type="molecule type" value="Genomic_DNA"/>
</dbReference>
<dbReference type="InterPro" id="IPR047699">
    <property type="entry name" value="Permease_put_prefix"/>
</dbReference>
<name>A0ABT8L7Q3_9BACT</name>
<keyword evidence="3 6" id="KW-0812">Transmembrane</keyword>
<evidence type="ECO:0000256" key="1">
    <source>
        <dbReference type="ARBA" id="ARBA00004651"/>
    </source>
</evidence>
<comment type="caution">
    <text evidence="9">The sequence shown here is derived from an EMBL/GenBank/DDBJ whole genome shotgun (WGS) entry which is preliminary data.</text>
</comment>
<dbReference type="Pfam" id="PF12704">
    <property type="entry name" value="MacB_PCD"/>
    <property type="match status" value="2"/>
</dbReference>
<keyword evidence="10" id="KW-1185">Reference proteome</keyword>
<organism evidence="9 10">
    <name type="scientific">Agaribacillus aureus</name>
    <dbReference type="NCBI Taxonomy" id="3051825"/>
    <lineage>
        <taxon>Bacteria</taxon>
        <taxon>Pseudomonadati</taxon>
        <taxon>Bacteroidota</taxon>
        <taxon>Cytophagia</taxon>
        <taxon>Cytophagales</taxon>
        <taxon>Splendidivirgaceae</taxon>
        <taxon>Agaribacillus</taxon>
    </lineage>
</organism>
<keyword evidence="2" id="KW-1003">Cell membrane</keyword>
<feature type="domain" description="MacB-like periplasmic core" evidence="8">
    <location>
        <begin position="94"/>
        <end position="311"/>
    </location>
</feature>
<evidence type="ECO:0000259" key="8">
    <source>
        <dbReference type="Pfam" id="PF12704"/>
    </source>
</evidence>
<evidence type="ECO:0000256" key="3">
    <source>
        <dbReference type="ARBA" id="ARBA00022692"/>
    </source>
</evidence>